<dbReference type="EMBL" id="CP119312">
    <property type="protein sequence ID" value="WEK04607.1"/>
    <property type="molecule type" value="Genomic_DNA"/>
</dbReference>
<dbReference type="SUPFAM" id="SSF50346">
    <property type="entry name" value="PRC-barrel domain"/>
    <property type="match status" value="1"/>
</dbReference>
<dbReference type="AlphaFoldDB" id="A0AAJ5VW57"/>
<name>A0AAJ5VW57_9HYPH</name>
<dbReference type="InterPro" id="IPR027275">
    <property type="entry name" value="PRC-brl_dom"/>
</dbReference>
<evidence type="ECO:0000313" key="3">
    <source>
        <dbReference type="EMBL" id="WEK04607.1"/>
    </source>
</evidence>
<sequence length="123" mass="13210">MKKATFPLLTVVALFVAAPAVAQAQAPWVELEDNAQVAAFNSTVDQIEDWDLYDAAGTKIGEIEAVLGTDATTATALVVDFEQAAGYVDGDVIVPIDQFTWEANRLSLAIEPTAAQQLELWND</sequence>
<accession>A0AAJ5VW57</accession>
<keyword evidence="1" id="KW-0732">Signal</keyword>
<feature type="chain" id="PRO_5042590518" description="PRC-barrel domain-containing protein" evidence="1">
    <location>
        <begin position="25"/>
        <end position="123"/>
    </location>
</feature>
<proteinExistence type="predicted"/>
<dbReference type="Gene3D" id="2.30.30.240">
    <property type="entry name" value="PRC-barrel domain"/>
    <property type="match status" value="1"/>
</dbReference>
<evidence type="ECO:0000256" key="1">
    <source>
        <dbReference type="SAM" id="SignalP"/>
    </source>
</evidence>
<organism evidence="3 4">
    <name type="scientific">Candidatus Devosia phytovorans</name>
    <dbReference type="NCBI Taxonomy" id="3121372"/>
    <lineage>
        <taxon>Bacteria</taxon>
        <taxon>Pseudomonadati</taxon>
        <taxon>Pseudomonadota</taxon>
        <taxon>Alphaproteobacteria</taxon>
        <taxon>Hyphomicrobiales</taxon>
        <taxon>Devosiaceae</taxon>
        <taxon>Devosia</taxon>
    </lineage>
</organism>
<evidence type="ECO:0000313" key="4">
    <source>
        <dbReference type="Proteomes" id="UP001217476"/>
    </source>
</evidence>
<gene>
    <name evidence="3" type="ORF">P0Y65_20925</name>
</gene>
<reference evidence="3" key="1">
    <citation type="submission" date="2023-03" db="EMBL/GenBank/DDBJ databases">
        <title>Andean soil-derived lignocellulolytic bacterial consortium as a source of novel taxa and putative plastic-active enzymes.</title>
        <authorList>
            <person name="Diaz-Garcia L."/>
            <person name="Chuvochina M."/>
            <person name="Feuerriegel G."/>
            <person name="Bunk B."/>
            <person name="Sproer C."/>
            <person name="Streit W.R."/>
            <person name="Rodriguez L.M."/>
            <person name="Overmann J."/>
            <person name="Jimenez D.J."/>
        </authorList>
    </citation>
    <scope>NUCLEOTIDE SEQUENCE</scope>
    <source>
        <strain evidence="3">MAG 4196</strain>
    </source>
</reference>
<evidence type="ECO:0000259" key="2">
    <source>
        <dbReference type="Pfam" id="PF05239"/>
    </source>
</evidence>
<feature type="domain" description="PRC-barrel" evidence="2">
    <location>
        <begin position="45"/>
        <end position="97"/>
    </location>
</feature>
<dbReference type="InterPro" id="IPR011033">
    <property type="entry name" value="PRC_barrel-like_sf"/>
</dbReference>
<protein>
    <recommendedName>
        <fullName evidence="2">PRC-barrel domain-containing protein</fullName>
    </recommendedName>
</protein>
<dbReference type="Pfam" id="PF05239">
    <property type="entry name" value="PRC"/>
    <property type="match status" value="1"/>
</dbReference>
<feature type="signal peptide" evidence="1">
    <location>
        <begin position="1"/>
        <end position="24"/>
    </location>
</feature>
<dbReference type="Proteomes" id="UP001217476">
    <property type="component" value="Chromosome"/>
</dbReference>